<evidence type="ECO:0000256" key="9">
    <source>
        <dbReference type="ARBA" id="ARBA00022701"/>
    </source>
</evidence>
<comment type="caution">
    <text evidence="18">The sequence shown here is derived from an EMBL/GenBank/DDBJ whole genome shotgun (WGS) entry which is preliminary data.</text>
</comment>
<accession>A0AAE0DQQ4</accession>
<evidence type="ECO:0000256" key="4">
    <source>
        <dbReference type="ARBA" id="ARBA00010731"/>
    </source>
</evidence>
<feature type="compositionally biased region" description="Polar residues" evidence="17">
    <location>
        <begin position="167"/>
        <end position="178"/>
    </location>
</feature>
<dbReference type="GO" id="GO:0044732">
    <property type="term" value="C:mitotic spindle pole body"/>
    <property type="evidence" value="ECO:0007669"/>
    <property type="project" value="TreeGrafter"/>
</dbReference>
<evidence type="ECO:0000256" key="2">
    <source>
        <dbReference type="ARBA" id="ARBA00004186"/>
    </source>
</evidence>
<dbReference type="Pfam" id="PF08655">
    <property type="entry name" value="DASH_Ask1"/>
    <property type="match status" value="1"/>
</dbReference>
<proteinExistence type="inferred from homology"/>
<keyword evidence="6" id="KW-0158">Chromosome</keyword>
<dbReference type="PANTHER" id="PTHR28200">
    <property type="entry name" value="DASH COMPLEX SUBUNIT ASK1"/>
    <property type="match status" value="1"/>
</dbReference>
<keyword evidence="10" id="KW-0498">Mitosis</keyword>
<keyword evidence="16" id="KW-0137">Centromere</keyword>
<dbReference type="PANTHER" id="PTHR28200:SF1">
    <property type="entry name" value="DASH COMPLEX SUBUNIT ASK1"/>
    <property type="match status" value="1"/>
</dbReference>
<evidence type="ECO:0000256" key="1">
    <source>
        <dbReference type="ARBA" id="ARBA00004123"/>
    </source>
</evidence>
<keyword evidence="11" id="KW-0159">Chromosome partition</keyword>
<dbReference type="EMBL" id="JASNWA010000004">
    <property type="protein sequence ID" value="KAK3176535.1"/>
    <property type="molecule type" value="Genomic_DNA"/>
</dbReference>
<evidence type="ECO:0000256" key="14">
    <source>
        <dbReference type="ARBA" id="ARBA00023242"/>
    </source>
</evidence>
<evidence type="ECO:0000256" key="13">
    <source>
        <dbReference type="ARBA" id="ARBA00023212"/>
    </source>
</evidence>
<dbReference type="GO" id="GO:0005874">
    <property type="term" value="C:microtubule"/>
    <property type="evidence" value="ECO:0007669"/>
    <property type="project" value="UniProtKB-KW"/>
</dbReference>
<keyword evidence="19" id="KW-1185">Reference proteome</keyword>
<dbReference type="GO" id="GO:0051301">
    <property type="term" value="P:cell division"/>
    <property type="evidence" value="ECO:0007669"/>
    <property type="project" value="UniProtKB-KW"/>
</dbReference>
<keyword evidence="7" id="KW-0963">Cytoplasm</keyword>
<protein>
    <recommendedName>
        <fullName evidence="5">DASH complex subunit ASK1</fullName>
    </recommendedName>
</protein>
<evidence type="ECO:0000313" key="18">
    <source>
        <dbReference type="EMBL" id="KAK3176535.1"/>
    </source>
</evidence>
<keyword evidence="9" id="KW-0493">Microtubule</keyword>
<name>A0AAE0DQQ4_9LECA</name>
<evidence type="ECO:0000256" key="5">
    <source>
        <dbReference type="ARBA" id="ARBA00014520"/>
    </source>
</evidence>
<keyword evidence="12" id="KW-0995">Kinetochore</keyword>
<feature type="compositionally biased region" description="Acidic residues" evidence="17">
    <location>
        <begin position="324"/>
        <end position="334"/>
    </location>
</feature>
<evidence type="ECO:0000256" key="3">
    <source>
        <dbReference type="ARBA" id="ARBA00004629"/>
    </source>
</evidence>
<feature type="compositionally biased region" description="Low complexity" evidence="17">
    <location>
        <begin position="117"/>
        <end position="133"/>
    </location>
</feature>
<sequence length="399" mass="44048">MSRPSVAAQRNLTLTEELEKLEQSITLTLQGKPSITVPEKYYIDIVSPEIDHNFSRAHRIVTTSILPIVENYAGHSKNVWEGSKFWKQFFEASANVSLSGYEEPPADDETQTEDDPTSTATPSTSAYNSPSAPQLTPNNNHTYAPDEGNSLSPSPIHSTPRPKQKQKQPMTAPYSSPYETLKRELPSTPRANASPDLQSSPFAPPSTSHHTTARRTPANDVLLHRVLDKNWRLQATPHSTARLPQRSKSQTEQTPRPSTARKGRGRYKDDSDLDSSPAIAAPELHAEIFDTPARKGRVPGTSVLTPARDRAGSAARKRSRDIGWDDSDDEEDGEPMGMSPPKTMQFHVPQGRLMRTPAREASKRIVEDLLLTAGGNVTDDLDEDSPSVVRRTGIDEDTF</sequence>
<feature type="compositionally biased region" description="Basic and acidic residues" evidence="17">
    <location>
        <begin position="222"/>
        <end position="231"/>
    </location>
</feature>
<gene>
    <name evidence="18" type="ORF">OEA41_007858</name>
</gene>
<keyword evidence="13" id="KW-0206">Cytoskeleton</keyword>
<organism evidence="18 19">
    <name type="scientific">Lepraria neglecta</name>
    <dbReference type="NCBI Taxonomy" id="209136"/>
    <lineage>
        <taxon>Eukaryota</taxon>
        <taxon>Fungi</taxon>
        <taxon>Dikarya</taxon>
        <taxon>Ascomycota</taxon>
        <taxon>Pezizomycotina</taxon>
        <taxon>Lecanoromycetes</taxon>
        <taxon>OSLEUM clade</taxon>
        <taxon>Lecanoromycetidae</taxon>
        <taxon>Lecanorales</taxon>
        <taxon>Lecanorineae</taxon>
        <taxon>Stereocaulaceae</taxon>
        <taxon>Lepraria</taxon>
    </lineage>
</organism>
<dbReference type="GO" id="GO:0008608">
    <property type="term" value="P:attachment of spindle microtubules to kinetochore"/>
    <property type="evidence" value="ECO:0007669"/>
    <property type="project" value="InterPro"/>
</dbReference>
<dbReference type="GO" id="GO:0072686">
    <property type="term" value="C:mitotic spindle"/>
    <property type="evidence" value="ECO:0007669"/>
    <property type="project" value="InterPro"/>
</dbReference>
<keyword evidence="8" id="KW-0132">Cell division</keyword>
<evidence type="ECO:0000256" key="16">
    <source>
        <dbReference type="ARBA" id="ARBA00023328"/>
    </source>
</evidence>
<evidence type="ECO:0000256" key="12">
    <source>
        <dbReference type="ARBA" id="ARBA00022838"/>
    </source>
</evidence>
<dbReference type="Proteomes" id="UP001276659">
    <property type="component" value="Unassembled WGS sequence"/>
</dbReference>
<comment type="similarity">
    <text evidence="4">Belongs to the DASH complex ASK1 family.</text>
</comment>
<keyword evidence="15" id="KW-0131">Cell cycle</keyword>
<keyword evidence="14" id="KW-0539">Nucleus</keyword>
<evidence type="ECO:0000256" key="17">
    <source>
        <dbReference type="SAM" id="MobiDB-lite"/>
    </source>
</evidence>
<evidence type="ECO:0000256" key="11">
    <source>
        <dbReference type="ARBA" id="ARBA00022829"/>
    </source>
</evidence>
<evidence type="ECO:0000256" key="10">
    <source>
        <dbReference type="ARBA" id="ARBA00022776"/>
    </source>
</evidence>
<evidence type="ECO:0000256" key="8">
    <source>
        <dbReference type="ARBA" id="ARBA00022618"/>
    </source>
</evidence>
<reference evidence="18" key="1">
    <citation type="submission" date="2022-11" db="EMBL/GenBank/DDBJ databases">
        <title>Chromosomal genome sequence assembly and mating type (MAT) locus characterization of the leprose asexual lichenized fungus Lepraria neglecta (Nyl.) Erichsen.</title>
        <authorList>
            <person name="Allen J.L."/>
            <person name="Pfeffer B."/>
        </authorList>
    </citation>
    <scope>NUCLEOTIDE SEQUENCE</scope>
    <source>
        <strain evidence="18">Allen 5258</strain>
    </source>
</reference>
<feature type="compositionally biased region" description="Acidic residues" evidence="17">
    <location>
        <begin position="104"/>
        <end position="116"/>
    </location>
</feature>
<dbReference type="GO" id="GO:0042729">
    <property type="term" value="C:DASH complex"/>
    <property type="evidence" value="ECO:0007669"/>
    <property type="project" value="InterPro"/>
</dbReference>
<feature type="region of interest" description="Disordered" evidence="17">
    <location>
        <begin position="99"/>
        <end position="345"/>
    </location>
</feature>
<evidence type="ECO:0000256" key="15">
    <source>
        <dbReference type="ARBA" id="ARBA00023306"/>
    </source>
</evidence>
<feature type="compositionally biased region" description="Polar residues" evidence="17">
    <location>
        <begin position="189"/>
        <end position="210"/>
    </location>
</feature>
<evidence type="ECO:0000313" key="19">
    <source>
        <dbReference type="Proteomes" id="UP001276659"/>
    </source>
</evidence>
<evidence type="ECO:0000256" key="7">
    <source>
        <dbReference type="ARBA" id="ARBA00022490"/>
    </source>
</evidence>
<comment type="subcellular location">
    <subcellularLocation>
        <location evidence="3">Chromosome</location>
        <location evidence="3">Centromere</location>
        <location evidence="3">Kinetochore</location>
    </subcellularLocation>
    <subcellularLocation>
        <location evidence="2">Cytoplasm</location>
        <location evidence="2">Cytoskeleton</location>
        <location evidence="2">Spindle</location>
    </subcellularLocation>
    <subcellularLocation>
        <location evidence="1">Nucleus</location>
    </subcellularLocation>
</comment>
<dbReference type="InterPro" id="IPR013964">
    <property type="entry name" value="DASH_Ask1"/>
</dbReference>
<dbReference type="AlphaFoldDB" id="A0AAE0DQQ4"/>
<evidence type="ECO:0000256" key="6">
    <source>
        <dbReference type="ARBA" id="ARBA00022454"/>
    </source>
</evidence>
<feature type="compositionally biased region" description="Polar residues" evidence="17">
    <location>
        <begin position="246"/>
        <end position="257"/>
    </location>
</feature>